<dbReference type="KEGG" id="tta:Theth_1636"/>
<gene>
    <name evidence="8" type="ORF">Theth_1636</name>
</gene>
<dbReference type="PANTHER" id="PTHR31490:SF90">
    <property type="entry name" value="ENDO-1,4-BETA-XYLANASE A"/>
    <property type="match status" value="1"/>
</dbReference>
<dbReference type="PROSITE" id="PS00591">
    <property type="entry name" value="GH10_1"/>
    <property type="match status" value="1"/>
</dbReference>
<evidence type="ECO:0000256" key="4">
    <source>
        <dbReference type="ARBA" id="ARBA00023326"/>
    </source>
</evidence>
<keyword evidence="2 6" id="KW-0119">Carbohydrate metabolism</keyword>
<feature type="active site" description="Nucleophile" evidence="5">
    <location>
        <position position="272"/>
    </location>
</feature>
<dbReference type="SMR" id="F7YXD6"/>
<dbReference type="EC" id="3.2.1.8" evidence="6"/>
<dbReference type="GO" id="GO:0045493">
    <property type="term" value="P:xylan catabolic process"/>
    <property type="evidence" value="ECO:0007669"/>
    <property type="project" value="UniProtKB-KW"/>
</dbReference>
<dbReference type="PROSITE" id="PS51760">
    <property type="entry name" value="GH10_2"/>
    <property type="match status" value="1"/>
</dbReference>
<keyword evidence="1 6" id="KW-0378">Hydrolase</keyword>
<reference evidence="11" key="3">
    <citation type="submission" date="2022-10" db="PDB data bank">
        <title>Crystal structure of Xyn11 double mutant L271S, K275H from Pseudothermotoga thermarum.</title>
        <authorList>
            <person name="Cea-Rama I."/>
            <person name="Sanz Aparicio J."/>
        </authorList>
    </citation>
    <scope>X-RAY CRYSTALLOGRAPHY (2.10 ANGSTROMS) OF 4-4 AND 22-364</scope>
</reference>
<comment type="catalytic activity">
    <reaction evidence="6">
        <text>Endohydrolysis of (1-&gt;4)-beta-D-xylosidic linkages in xylans.</text>
        <dbReference type="EC" id="3.2.1.8"/>
    </reaction>
</comment>
<dbReference type="Proteomes" id="UP000006804">
    <property type="component" value="Chromosome"/>
</dbReference>
<keyword evidence="9" id="KW-1185">Reference proteome</keyword>
<evidence type="ECO:0000313" key="8">
    <source>
        <dbReference type="EMBL" id="AEH51686.1"/>
    </source>
</evidence>
<dbReference type="OrthoDB" id="9809277at2"/>
<dbReference type="AlphaFoldDB" id="F7YXD6"/>
<name>F7YXD6_9THEM</name>
<evidence type="ECO:0007829" key="11">
    <source>
        <dbReference type="PDB" id="8BBI"/>
    </source>
</evidence>
<dbReference type="STRING" id="688269.Theth_1636"/>
<evidence type="ECO:0000256" key="6">
    <source>
        <dbReference type="RuleBase" id="RU361174"/>
    </source>
</evidence>
<evidence type="ECO:0000256" key="5">
    <source>
        <dbReference type="PROSITE-ProRule" id="PRU10061"/>
    </source>
</evidence>
<dbReference type="PANTHER" id="PTHR31490">
    <property type="entry name" value="GLYCOSYL HYDROLASE"/>
    <property type="match status" value="1"/>
</dbReference>
<keyword evidence="10 11" id="KW-0002">3D-structure</keyword>
<evidence type="ECO:0000256" key="1">
    <source>
        <dbReference type="ARBA" id="ARBA00022801"/>
    </source>
</evidence>
<dbReference type="PRINTS" id="PR00134">
    <property type="entry name" value="GLHYDRLASE10"/>
</dbReference>
<protein>
    <recommendedName>
        <fullName evidence="6">Beta-xylanase</fullName>
        <ecNumber evidence="6">3.2.1.8</ecNumber>
    </recommendedName>
</protein>
<dbReference type="PATRIC" id="fig|688269.3.peg.1686"/>
<organism evidence="8 9">
    <name type="scientific">Pseudothermotoga thermarum DSM 5069</name>
    <dbReference type="NCBI Taxonomy" id="688269"/>
    <lineage>
        <taxon>Bacteria</taxon>
        <taxon>Thermotogati</taxon>
        <taxon>Thermotogota</taxon>
        <taxon>Thermotogae</taxon>
        <taxon>Thermotogales</taxon>
        <taxon>Thermotogaceae</taxon>
        <taxon>Pseudothermotoga</taxon>
    </lineage>
</organism>
<dbReference type="Gene3D" id="3.20.20.80">
    <property type="entry name" value="Glycosidases"/>
    <property type="match status" value="1"/>
</dbReference>
<keyword evidence="4 6" id="KW-0624">Polysaccharide degradation</keyword>
<comment type="similarity">
    <text evidence="6">Belongs to the glycosyl hydrolase 10 (cellulase F) family.</text>
</comment>
<evidence type="ECO:0007829" key="10">
    <source>
        <dbReference type="PDB" id="7NL2"/>
    </source>
</evidence>
<dbReference type="GO" id="GO:0031176">
    <property type="term" value="F:endo-1,4-beta-xylanase activity"/>
    <property type="evidence" value="ECO:0007669"/>
    <property type="project" value="UniProtKB-EC"/>
</dbReference>
<evidence type="ECO:0000259" key="7">
    <source>
        <dbReference type="PROSITE" id="PS51760"/>
    </source>
</evidence>
<dbReference type="InterPro" id="IPR001000">
    <property type="entry name" value="GH10_dom"/>
</dbReference>
<evidence type="ECO:0000256" key="2">
    <source>
        <dbReference type="ARBA" id="ARBA00023277"/>
    </source>
</evidence>
<dbReference type="HOGENOM" id="CLU_020161_6_1_0"/>
<keyword evidence="8" id="KW-0858">Xylan degradation</keyword>
<evidence type="ECO:0000313" key="9">
    <source>
        <dbReference type="Proteomes" id="UP000006804"/>
    </source>
</evidence>
<evidence type="ECO:0000256" key="3">
    <source>
        <dbReference type="ARBA" id="ARBA00023295"/>
    </source>
</evidence>
<reference evidence="10" key="2">
    <citation type="journal article" date="2021" name="Comput. Struct. Biotechnol. J.">
        <title>Phylogenetic, functional and structural characterization of a GH10 xylanase active at extreme conditions of temperature and alkalinity.</title>
        <authorList>
            <person name="Talens-Perales D."/>
            <person name="Jimenez-Ortega E."/>
            <person name="Sanchez-Torres P."/>
            <person name="Sanz-Aparicio J."/>
            <person name="Polaina J."/>
        </authorList>
    </citation>
    <scope>X-RAY CRYSTALLOGRAPHY (1.80 ANGSTROMS) OF 22-364</scope>
</reference>
<feature type="domain" description="GH10" evidence="7">
    <location>
        <begin position="27"/>
        <end position="361"/>
    </location>
</feature>
<proteinExistence type="evidence at protein level"/>
<dbReference type="Pfam" id="PF00331">
    <property type="entry name" value="Glyco_hydro_10"/>
    <property type="match status" value="1"/>
</dbReference>
<keyword evidence="3 6" id="KW-0326">Glycosidase</keyword>
<dbReference type="InterPro" id="IPR031158">
    <property type="entry name" value="GH10_AS"/>
</dbReference>
<dbReference type="SUPFAM" id="SSF51445">
    <property type="entry name" value="(Trans)glycosidases"/>
    <property type="match status" value="1"/>
</dbReference>
<sequence length="364" mass="42757" precursor="true">MKKLIFAITLLLIVFTVIIKGGPQPMSSQIPSLKDVFLQDFKIGVALPVRVFSNSMDVELITKHFNSMTAENEMKPESILRRDASGKIYYDFTVADRYIEFAQKHGMVVRGHTLVWHSQTPEWFFKDEKGNLLSREAMIERMREYIHTVVGRYRGKVYAWDVVNEAVDENQPDGLRRSLWYQVIGPDYIELAFKFAHEADPDALLFYNDYNEFFPKKRDIIFKLVKEMREKGVPIHGIGMQQHLTLADNVGWIDIAIQKFKTISGIQIHITELDVSVYKSRSPSIIYQTPPLEVLKEQAEFYRKLFEIYRKHTDVITNVTFWGLKDDYSWLRFFFGRRNDWPLLFDENYQPKPAFWSVIESVSK</sequence>
<dbReference type="BRENDA" id="3.2.1.8">
    <property type="organism ID" value="13899"/>
</dbReference>
<dbReference type="RefSeq" id="WP_013932898.1">
    <property type="nucleotide sequence ID" value="NC_015707.1"/>
</dbReference>
<dbReference type="PDB" id="8BBI">
    <property type="method" value="X-ray"/>
    <property type="resolution" value="2.10 A"/>
    <property type="chains" value="A/B=22-364"/>
</dbReference>
<dbReference type="InterPro" id="IPR044846">
    <property type="entry name" value="GH10"/>
</dbReference>
<dbReference type="SMART" id="SM00633">
    <property type="entry name" value="Glyco_10"/>
    <property type="match status" value="1"/>
</dbReference>
<dbReference type="PDB" id="7NL2">
    <property type="method" value="X-ray"/>
    <property type="resolution" value="1.80 A"/>
    <property type="chains" value="A/B=22-364"/>
</dbReference>
<dbReference type="EMBL" id="CP002351">
    <property type="protein sequence ID" value="AEH51686.1"/>
    <property type="molecule type" value="Genomic_DNA"/>
</dbReference>
<dbReference type="InterPro" id="IPR017853">
    <property type="entry name" value="GH"/>
</dbReference>
<accession>F7YXD6</accession>
<reference evidence="8 9" key="1">
    <citation type="submission" date="2010-11" db="EMBL/GenBank/DDBJ databases">
        <title>The complete genome of Thermotoga thermarum DSM 5069.</title>
        <authorList>
            <consortium name="US DOE Joint Genome Institute (JGI-PGF)"/>
            <person name="Lucas S."/>
            <person name="Copeland A."/>
            <person name="Lapidus A."/>
            <person name="Bruce D."/>
            <person name="Goodwin L."/>
            <person name="Pitluck S."/>
            <person name="Kyrpides N."/>
            <person name="Mavromatis K."/>
            <person name="Ivanova N."/>
            <person name="Zeytun A."/>
            <person name="Brettin T."/>
            <person name="Detter J.C."/>
            <person name="Tapia R."/>
            <person name="Han C."/>
            <person name="Land M."/>
            <person name="Hauser L."/>
            <person name="Markowitz V."/>
            <person name="Cheng J.-F."/>
            <person name="Hugenholtz P."/>
            <person name="Woyke T."/>
            <person name="Wu D."/>
            <person name="Spring S."/>
            <person name="Schroeder M."/>
            <person name="Brambilla E."/>
            <person name="Klenk H.-P."/>
            <person name="Eisen J.A."/>
        </authorList>
    </citation>
    <scope>NUCLEOTIDE SEQUENCE [LARGE SCALE GENOMIC DNA]</scope>
    <source>
        <strain evidence="8 9">DSM 5069</strain>
    </source>
</reference>
<dbReference type="eggNOG" id="COG3693">
    <property type="taxonomic scope" value="Bacteria"/>
</dbReference>